<sequence>MWIVELADFARRDIPTILPYIEVSQQLSGESAVLEMGEDECGLDGRTELAGAGGDVLEGAPGLSYPIPNLARPPRWGCVAEPG</sequence>
<reference evidence="1" key="1">
    <citation type="submission" date="2023-03" db="EMBL/GenBank/DDBJ databases">
        <title>Amycolatopsis taiwanensis NBRC 103393.</title>
        <authorList>
            <person name="Ichikawa N."/>
            <person name="Sato H."/>
            <person name="Tonouchi N."/>
        </authorList>
    </citation>
    <scope>NUCLEOTIDE SEQUENCE</scope>
    <source>
        <strain evidence="1">NBRC 103393</strain>
    </source>
</reference>
<dbReference type="EMBL" id="BSTI01000014">
    <property type="protein sequence ID" value="GLY69011.1"/>
    <property type="molecule type" value="Genomic_DNA"/>
</dbReference>
<keyword evidence="2" id="KW-1185">Reference proteome</keyword>
<comment type="caution">
    <text evidence="1">The sequence shown here is derived from an EMBL/GenBank/DDBJ whole genome shotgun (WGS) entry which is preliminary data.</text>
</comment>
<evidence type="ECO:0000313" key="1">
    <source>
        <dbReference type="EMBL" id="GLY69011.1"/>
    </source>
</evidence>
<name>A0A9W6R3V1_9PSEU</name>
<accession>A0A9W6R3V1</accession>
<proteinExistence type="predicted"/>
<evidence type="ECO:0000313" key="2">
    <source>
        <dbReference type="Proteomes" id="UP001165136"/>
    </source>
</evidence>
<dbReference type="AlphaFoldDB" id="A0A9W6R3V1"/>
<organism evidence="1 2">
    <name type="scientific">Amycolatopsis taiwanensis</name>
    <dbReference type="NCBI Taxonomy" id="342230"/>
    <lineage>
        <taxon>Bacteria</taxon>
        <taxon>Bacillati</taxon>
        <taxon>Actinomycetota</taxon>
        <taxon>Actinomycetes</taxon>
        <taxon>Pseudonocardiales</taxon>
        <taxon>Pseudonocardiaceae</taxon>
        <taxon>Amycolatopsis</taxon>
    </lineage>
</organism>
<dbReference type="Proteomes" id="UP001165136">
    <property type="component" value="Unassembled WGS sequence"/>
</dbReference>
<gene>
    <name evidence="1" type="ORF">Atai01_56300</name>
</gene>
<protein>
    <submittedName>
        <fullName evidence="1">Uncharacterized protein</fullName>
    </submittedName>
</protein>